<reference evidence="1" key="1">
    <citation type="journal article" date="2015" name="Proc. Natl. Acad. Sci. U.S.A.">
        <title>Networks of energetic and metabolic interactions define dynamics in microbial communities.</title>
        <authorList>
            <person name="Embree M."/>
            <person name="Liu J.K."/>
            <person name="Al-Bassam M.M."/>
            <person name="Zengler K."/>
        </authorList>
    </citation>
    <scope>NUCLEOTIDE SEQUENCE</scope>
</reference>
<dbReference type="EMBL" id="LNQE01001688">
    <property type="protein sequence ID" value="KUG14206.1"/>
    <property type="molecule type" value="Genomic_DNA"/>
</dbReference>
<gene>
    <name evidence="1" type="ORF">ASZ90_016153</name>
</gene>
<dbReference type="AlphaFoldDB" id="A0A0W8F0E6"/>
<proteinExistence type="predicted"/>
<sequence length="47" mass="5315">MFYGIAATFSSHQAGYFAYHPISQKAKGMVNFSFQTPTIHKYRGMPV</sequence>
<name>A0A0W8F0E6_9ZZZZ</name>
<evidence type="ECO:0000313" key="1">
    <source>
        <dbReference type="EMBL" id="KUG14206.1"/>
    </source>
</evidence>
<protein>
    <submittedName>
        <fullName evidence="1">Uncharacterized protein</fullName>
    </submittedName>
</protein>
<comment type="caution">
    <text evidence="1">The sequence shown here is derived from an EMBL/GenBank/DDBJ whole genome shotgun (WGS) entry which is preliminary data.</text>
</comment>
<accession>A0A0W8F0E6</accession>
<organism evidence="1">
    <name type="scientific">hydrocarbon metagenome</name>
    <dbReference type="NCBI Taxonomy" id="938273"/>
    <lineage>
        <taxon>unclassified sequences</taxon>
        <taxon>metagenomes</taxon>
        <taxon>ecological metagenomes</taxon>
    </lineage>
</organism>